<protein>
    <recommendedName>
        <fullName evidence="12">Cytochrome P450</fullName>
    </recommendedName>
</protein>
<dbReference type="InterPro" id="IPR002401">
    <property type="entry name" value="Cyt_P450_E_grp-I"/>
</dbReference>
<dbReference type="Pfam" id="PF00067">
    <property type="entry name" value="p450"/>
    <property type="match status" value="1"/>
</dbReference>
<dbReference type="PANTHER" id="PTHR47955">
    <property type="entry name" value="CYTOCHROME P450 FAMILY 71 PROTEIN"/>
    <property type="match status" value="1"/>
</dbReference>
<dbReference type="Gene3D" id="1.10.630.10">
    <property type="entry name" value="Cytochrome P450"/>
    <property type="match status" value="1"/>
</dbReference>
<reference evidence="10" key="1">
    <citation type="submission" date="2019-10" db="EMBL/GenBank/DDBJ databases">
        <authorList>
            <person name="Zhang R."/>
            <person name="Pan Y."/>
            <person name="Wang J."/>
            <person name="Ma R."/>
            <person name="Yu S."/>
        </authorList>
    </citation>
    <scope>NUCLEOTIDE SEQUENCE</scope>
    <source>
        <strain evidence="10">LA-IB0</strain>
        <tissue evidence="10">Leaf</tissue>
    </source>
</reference>
<comment type="similarity">
    <text evidence="3">Belongs to the cytochrome P450 family.</text>
</comment>
<evidence type="ECO:0000256" key="9">
    <source>
        <dbReference type="SAM" id="Phobius"/>
    </source>
</evidence>
<evidence type="ECO:0000313" key="10">
    <source>
        <dbReference type="EMBL" id="KAG8388528.1"/>
    </source>
</evidence>
<evidence type="ECO:0000256" key="1">
    <source>
        <dbReference type="ARBA" id="ARBA00001971"/>
    </source>
</evidence>
<comment type="caution">
    <text evidence="10">The sequence shown here is derived from an EMBL/GenBank/DDBJ whole genome shotgun (WGS) entry which is preliminary data.</text>
</comment>
<dbReference type="PRINTS" id="PR00463">
    <property type="entry name" value="EP450I"/>
</dbReference>
<keyword evidence="8" id="KW-0503">Monooxygenase</keyword>
<feature type="transmembrane region" description="Helical" evidence="9">
    <location>
        <begin position="6"/>
        <end position="25"/>
    </location>
</feature>
<keyword evidence="11" id="KW-1185">Reference proteome</keyword>
<evidence type="ECO:0000313" key="11">
    <source>
        <dbReference type="Proteomes" id="UP000826271"/>
    </source>
</evidence>
<accession>A0AAV6Y225</accession>
<dbReference type="AlphaFoldDB" id="A0AAV6Y225"/>
<evidence type="ECO:0000256" key="5">
    <source>
        <dbReference type="ARBA" id="ARBA00022723"/>
    </source>
</evidence>
<dbReference type="GO" id="GO:0016020">
    <property type="term" value="C:membrane"/>
    <property type="evidence" value="ECO:0007669"/>
    <property type="project" value="UniProtKB-SubCell"/>
</dbReference>
<keyword evidence="9" id="KW-0472">Membrane</keyword>
<dbReference type="SUPFAM" id="SSF48264">
    <property type="entry name" value="Cytochrome P450"/>
    <property type="match status" value="1"/>
</dbReference>
<comment type="subcellular location">
    <subcellularLocation>
        <location evidence="2">Membrane</location>
        <topology evidence="2">Single-pass membrane protein</topology>
    </subcellularLocation>
</comment>
<dbReference type="InterPro" id="IPR036396">
    <property type="entry name" value="Cyt_P450_sf"/>
</dbReference>
<keyword evidence="6" id="KW-0560">Oxidoreductase</keyword>
<evidence type="ECO:0000256" key="4">
    <source>
        <dbReference type="ARBA" id="ARBA00022617"/>
    </source>
</evidence>
<keyword evidence="9" id="KW-1133">Transmembrane helix</keyword>
<sequence>MSCDIFMMFSISFIIPLFLFLLMTYKILDMVTTSRLPPGPKKLPIIGNLHQLGKLPHRSLKNLSKIYGDLMFLQLGSVPTLVVSSADMAREIFKTHDRIFSGRPPLYAAKKLTYNFRSIAFAPYGDLWRETRKVLVLELMTVKKVQSFEGIRDQVVTLMMDRIAQATNHIDLSAFALSLSNHVVCSVAFGRKGGVDGEKDGNTTKFHEILHETQNLLGEFNVADYFPKLAWVNKFNGIDKRLDKNFQDLDTLFEKVIEEHLDPKRPKSHHKDMVDVLLEIQKDPNQAITLKNEHIKAVLLVDCGYINL</sequence>
<dbReference type="GO" id="GO:0005506">
    <property type="term" value="F:iron ion binding"/>
    <property type="evidence" value="ECO:0007669"/>
    <property type="project" value="InterPro"/>
</dbReference>
<dbReference type="EMBL" id="WHWC01000002">
    <property type="protein sequence ID" value="KAG8388528.1"/>
    <property type="molecule type" value="Genomic_DNA"/>
</dbReference>
<gene>
    <name evidence="10" type="ORF">BUALT_Bualt02G0134900</name>
</gene>
<comment type="cofactor">
    <cofactor evidence="1">
        <name>heme</name>
        <dbReference type="ChEBI" id="CHEBI:30413"/>
    </cofactor>
</comment>
<dbReference type="GO" id="GO:0016705">
    <property type="term" value="F:oxidoreductase activity, acting on paired donors, with incorporation or reduction of molecular oxygen"/>
    <property type="evidence" value="ECO:0007669"/>
    <property type="project" value="InterPro"/>
</dbReference>
<dbReference type="GO" id="GO:0020037">
    <property type="term" value="F:heme binding"/>
    <property type="evidence" value="ECO:0007669"/>
    <property type="project" value="InterPro"/>
</dbReference>
<evidence type="ECO:0000256" key="6">
    <source>
        <dbReference type="ARBA" id="ARBA00023002"/>
    </source>
</evidence>
<evidence type="ECO:0008006" key="12">
    <source>
        <dbReference type="Google" id="ProtNLM"/>
    </source>
</evidence>
<dbReference type="InterPro" id="IPR001128">
    <property type="entry name" value="Cyt_P450"/>
</dbReference>
<dbReference type="Proteomes" id="UP000826271">
    <property type="component" value="Unassembled WGS sequence"/>
</dbReference>
<evidence type="ECO:0000256" key="8">
    <source>
        <dbReference type="ARBA" id="ARBA00023033"/>
    </source>
</evidence>
<keyword evidence="5" id="KW-0479">Metal-binding</keyword>
<organism evidence="10 11">
    <name type="scientific">Buddleja alternifolia</name>
    <dbReference type="NCBI Taxonomy" id="168488"/>
    <lineage>
        <taxon>Eukaryota</taxon>
        <taxon>Viridiplantae</taxon>
        <taxon>Streptophyta</taxon>
        <taxon>Embryophyta</taxon>
        <taxon>Tracheophyta</taxon>
        <taxon>Spermatophyta</taxon>
        <taxon>Magnoliopsida</taxon>
        <taxon>eudicotyledons</taxon>
        <taxon>Gunneridae</taxon>
        <taxon>Pentapetalae</taxon>
        <taxon>asterids</taxon>
        <taxon>lamiids</taxon>
        <taxon>Lamiales</taxon>
        <taxon>Scrophulariaceae</taxon>
        <taxon>Buddlejeae</taxon>
        <taxon>Buddleja</taxon>
    </lineage>
</organism>
<dbReference type="PANTHER" id="PTHR47955:SF19">
    <property type="entry name" value="CYTOCHROME P450 71A9-LIKE ISOFORM X1"/>
    <property type="match status" value="1"/>
</dbReference>
<evidence type="ECO:0000256" key="7">
    <source>
        <dbReference type="ARBA" id="ARBA00023004"/>
    </source>
</evidence>
<proteinExistence type="inferred from homology"/>
<dbReference type="GO" id="GO:0004497">
    <property type="term" value="F:monooxygenase activity"/>
    <property type="evidence" value="ECO:0007669"/>
    <property type="project" value="UniProtKB-KW"/>
</dbReference>
<name>A0AAV6Y225_9LAMI</name>
<keyword evidence="7" id="KW-0408">Iron</keyword>
<evidence type="ECO:0000256" key="2">
    <source>
        <dbReference type="ARBA" id="ARBA00004167"/>
    </source>
</evidence>
<keyword evidence="9" id="KW-0812">Transmembrane</keyword>
<keyword evidence="4" id="KW-0349">Heme</keyword>
<evidence type="ECO:0000256" key="3">
    <source>
        <dbReference type="ARBA" id="ARBA00010617"/>
    </source>
</evidence>